<name>A0A4V6DI21_9PEZI</name>
<organism evidence="2 3">
    <name type="scientific">Colletotrichum tanaceti</name>
    <dbReference type="NCBI Taxonomy" id="1306861"/>
    <lineage>
        <taxon>Eukaryota</taxon>
        <taxon>Fungi</taxon>
        <taxon>Dikarya</taxon>
        <taxon>Ascomycota</taxon>
        <taxon>Pezizomycotina</taxon>
        <taxon>Sordariomycetes</taxon>
        <taxon>Hypocreomycetidae</taxon>
        <taxon>Glomerellales</taxon>
        <taxon>Glomerellaceae</taxon>
        <taxon>Colletotrichum</taxon>
        <taxon>Colletotrichum destructivum species complex</taxon>
    </lineage>
</organism>
<sequence>MAQGQLASVPPMANGVSLGISKDELHHFQQYERIVQFRDAILAGSHPKIKVPNPPAPNATATAVTAPLNPSTPAKEATGNAAPGYQAGTVQTFASNTQQQASLPGLGNPPPANANLPARPFVGVGNTEINPIFLQKSDDLIKAEIQLQRQRLERALRDEVDQRRASMKASAQSEPLADFDLSDVLSKALTLVQTAASSSATAKLATAAAANTSTASDSFDENSYYSSQHNSPDSSLRSPRAGNDSGAEAQAYKSSAANQPLEGQAKAQANRTAQAGQPPSLPHASPTHPQQGQASNSTPYHTRPAPGRIDAAHEFSRNPSVGTTQRNEGGDNTGVSTSGGGSGNASRSEESGGMDLDDSADRSVPAAGQQQLRESMLARQPSPLIHVRSPNISLLAPQPSHVSHLAMAGGSAVDAQGLSIPQGTTAQVAALRNEPNTVSSPDSSPQGGRNGEKRKGRKKKNNNNNNNANNNNNNNANNKRAARQAPEEPCIKPEPRSPSPMSAPSFIRPQKRQRRHADEEPRYAQPERQISRPYREDGAVLAYEPQEYRPRPVSQAVTTGDYGYGREYVEEPRVASGAEYVRRVQSPGVYAIRTTPSEIYATSPAASVDRYGREPTRYYRDGYELTRMSARPMADRARSRSPVMRERERASPLMGPPKAPPARVVVDPTTGRRYYEPASVIRQSVAPPPLRPGEPEIIYERAPMRSESRRPGPDPRDDDVLYQRTSPIYAAPRRVVTQPEYAVSDPERVYRQREYSTRPMAHSGEEYIPAIGTLEQRRMIEDPPREYMMRATTARPTETVRYELPREYGRVQSVRPEQLPIQDYASVPMHSEARREVIQPGPRSYSVRPAEPHVLRREYSVRPVEQHYYGQPVPARPEPEVSYIERPRVAAQEMYYGEEAPRPVYR</sequence>
<feature type="compositionally biased region" description="Basic and acidic residues" evidence="1">
    <location>
        <begin position="633"/>
        <end position="650"/>
    </location>
</feature>
<feature type="compositionally biased region" description="Basic residues" evidence="1">
    <location>
        <begin position="452"/>
        <end position="461"/>
    </location>
</feature>
<proteinExistence type="predicted"/>
<feature type="compositionally biased region" description="Basic and acidic residues" evidence="1">
    <location>
        <begin position="485"/>
        <end position="495"/>
    </location>
</feature>
<dbReference type="OrthoDB" id="5333304at2759"/>
<gene>
    <name evidence="2" type="ORF">CTA1_4519</name>
</gene>
<evidence type="ECO:0000256" key="1">
    <source>
        <dbReference type="SAM" id="MobiDB-lite"/>
    </source>
</evidence>
<protein>
    <submittedName>
        <fullName evidence="2">Uncharacterized protein</fullName>
    </submittedName>
</protein>
<dbReference type="EMBL" id="PJEX01000019">
    <property type="protein sequence ID" value="TKW58756.1"/>
    <property type="molecule type" value="Genomic_DNA"/>
</dbReference>
<evidence type="ECO:0000313" key="2">
    <source>
        <dbReference type="EMBL" id="TKW58756.1"/>
    </source>
</evidence>
<feature type="compositionally biased region" description="Low complexity" evidence="1">
    <location>
        <begin position="462"/>
        <end position="479"/>
    </location>
</feature>
<feature type="region of interest" description="Disordered" evidence="1">
    <location>
        <begin position="211"/>
        <end position="371"/>
    </location>
</feature>
<keyword evidence="3" id="KW-1185">Reference proteome</keyword>
<feature type="compositionally biased region" description="Polar residues" evidence="1">
    <location>
        <begin position="434"/>
        <end position="446"/>
    </location>
</feature>
<feature type="region of interest" description="Disordered" evidence="1">
    <location>
        <begin position="685"/>
        <end position="720"/>
    </location>
</feature>
<feature type="compositionally biased region" description="Polar residues" evidence="1">
    <location>
        <begin position="287"/>
        <end position="300"/>
    </location>
</feature>
<feature type="compositionally biased region" description="Basic and acidic residues" evidence="1">
    <location>
        <begin position="698"/>
        <end position="720"/>
    </location>
</feature>
<dbReference type="Proteomes" id="UP000310108">
    <property type="component" value="Unassembled WGS sequence"/>
</dbReference>
<feature type="compositionally biased region" description="Polar residues" evidence="1">
    <location>
        <begin position="267"/>
        <end position="277"/>
    </location>
</feature>
<accession>A0A4V6DI21</accession>
<evidence type="ECO:0000313" key="3">
    <source>
        <dbReference type="Proteomes" id="UP000310108"/>
    </source>
</evidence>
<feature type="region of interest" description="Disordered" evidence="1">
    <location>
        <begin position="631"/>
        <end position="665"/>
    </location>
</feature>
<reference evidence="2 3" key="1">
    <citation type="journal article" date="2019" name="PLoS ONE">
        <title>Comparative genome analysis indicates high evolutionary potential of pathogenicity genes in Colletotrichum tanaceti.</title>
        <authorList>
            <person name="Lelwala R.V."/>
            <person name="Korhonen P.K."/>
            <person name="Young N.D."/>
            <person name="Scott J.B."/>
            <person name="Ades P.A."/>
            <person name="Gasser R.B."/>
            <person name="Taylor P.W.J."/>
        </authorList>
    </citation>
    <scope>NUCLEOTIDE SEQUENCE [LARGE SCALE GENOMIC DNA]</scope>
    <source>
        <strain evidence="2">BRIP57314</strain>
    </source>
</reference>
<feature type="region of interest" description="Disordered" evidence="1">
    <location>
        <begin position="434"/>
        <end position="536"/>
    </location>
</feature>
<dbReference type="AlphaFoldDB" id="A0A4V6DI21"/>
<feature type="compositionally biased region" description="Polar residues" evidence="1">
    <location>
        <begin position="317"/>
        <end position="327"/>
    </location>
</feature>
<comment type="caution">
    <text evidence="2">The sequence shown here is derived from an EMBL/GenBank/DDBJ whole genome shotgun (WGS) entry which is preliminary data.</text>
</comment>
<feature type="compositionally biased region" description="Polar residues" evidence="1">
    <location>
        <begin position="221"/>
        <end position="237"/>
    </location>
</feature>